<evidence type="ECO:0000256" key="1">
    <source>
        <dbReference type="SAM" id="Coils"/>
    </source>
</evidence>
<sequence>MHKIQLNHNINNNSKLKTAFNYNKQKTITNPNNVTNLGKALLEKNEELVKQQEKLIEDYSAKIEDWVNLNEKEKSLY</sequence>
<dbReference type="Proteomes" id="UP000092460">
    <property type="component" value="Unassembled WGS sequence"/>
</dbReference>
<evidence type="ECO:0000313" key="3">
    <source>
        <dbReference type="Proteomes" id="UP000092460"/>
    </source>
</evidence>
<protein>
    <submittedName>
        <fullName evidence="2">Uncharacterized protein</fullName>
    </submittedName>
</protein>
<accession>A0A1B0BWM7</accession>
<name>A0A1B0BWM7_9MUSC</name>
<dbReference type="STRING" id="67801.A0A1B0BWM7"/>
<proteinExistence type="predicted"/>
<evidence type="ECO:0000313" key="2">
    <source>
        <dbReference type="EnsemblMetazoa" id="GPPI042807-PA"/>
    </source>
</evidence>
<reference evidence="3" key="1">
    <citation type="submission" date="2015-01" db="EMBL/GenBank/DDBJ databases">
        <authorList>
            <person name="Aksoy S."/>
            <person name="Warren W."/>
            <person name="Wilson R.K."/>
        </authorList>
    </citation>
    <scope>NUCLEOTIDE SEQUENCE [LARGE SCALE GENOMIC DNA]</scope>
    <source>
        <strain evidence="3">IAEA</strain>
    </source>
</reference>
<dbReference type="VEuPathDB" id="VectorBase:GPPI042807"/>
<keyword evidence="3" id="KW-1185">Reference proteome</keyword>
<dbReference type="EnsemblMetazoa" id="GPPI042807-RA">
    <property type="protein sequence ID" value="GPPI042807-PA"/>
    <property type="gene ID" value="GPPI042807"/>
</dbReference>
<feature type="coiled-coil region" evidence="1">
    <location>
        <begin position="42"/>
        <end position="69"/>
    </location>
</feature>
<dbReference type="AlphaFoldDB" id="A0A1B0BWM7"/>
<keyword evidence="1" id="KW-0175">Coiled coil</keyword>
<reference evidence="2" key="2">
    <citation type="submission" date="2020-05" db="UniProtKB">
        <authorList>
            <consortium name="EnsemblMetazoa"/>
        </authorList>
    </citation>
    <scope>IDENTIFICATION</scope>
    <source>
        <strain evidence="2">IAEA</strain>
    </source>
</reference>
<organism evidence="2 3">
    <name type="scientific">Glossina palpalis gambiensis</name>
    <dbReference type="NCBI Taxonomy" id="67801"/>
    <lineage>
        <taxon>Eukaryota</taxon>
        <taxon>Metazoa</taxon>
        <taxon>Ecdysozoa</taxon>
        <taxon>Arthropoda</taxon>
        <taxon>Hexapoda</taxon>
        <taxon>Insecta</taxon>
        <taxon>Pterygota</taxon>
        <taxon>Neoptera</taxon>
        <taxon>Endopterygota</taxon>
        <taxon>Diptera</taxon>
        <taxon>Brachycera</taxon>
        <taxon>Muscomorpha</taxon>
        <taxon>Hippoboscoidea</taxon>
        <taxon>Glossinidae</taxon>
        <taxon>Glossina</taxon>
    </lineage>
</organism>
<dbReference type="EMBL" id="JXJN01021873">
    <property type="status" value="NOT_ANNOTATED_CDS"/>
    <property type="molecule type" value="Genomic_DNA"/>
</dbReference>